<dbReference type="EMBL" id="JAAGPU010000014">
    <property type="protein sequence ID" value="NEU04980.1"/>
    <property type="molecule type" value="Genomic_DNA"/>
</dbReference>
<protein>
    <submittedName>
        <fullName evidence="7">IS607 family transposase</fullName>
    </submittedName>
</protein>
<evidence type="ECO:0000313" key="8">
    <source>
        <dbReference type="Proteomes" id="UP000481872"/>
    </source>
</evidence>
<dbReference type="InterPro" id="IPR051491">
    <property type="entry name" value="Recombinase/Transposase-rel"/>
</dbReference>
<evidence type="ECO:0000256" key="3">
    <source>
        <dbReference type="ARBA" id="ARBA00023172"/>
    </source>
</evidence>
<dbReference type="InterPro" id="IPR048046">
    <property type="entry name" value="Transpos_IS607"/>
</dbReference>
<keyword evidence="1" id="KW-0229">DNA integration</keyword>
<dbReference type="InterPro" id="IPR006119">
    <property type="entry name" value="Resolv_N"/>
</dbReference>
<evidence type="ECO:0000256" key="2">
    <source>
        <dbReference type="ARBA" id="ARBA00023125"/>
    </source>
</evidence>
<dbReference type="Gene3D" id="1.10.1660.10">
    <property type="match status" value="1"/>
</dbReference>
<evidence type="ECO:0000313" key="7">
    <source>
        <dbReference type="EMBL" id="NEU04980.1"/>
    </source>
</evidence>
<dbReference type="InterPro" id="IPR041718">
    <property type="entry name" value="IS607_transposase-like"/>
</dbReference>
<proteinExistence type="predicted"/>
<dbReference type="PANTHER" id="PTHR36172">
    <property type="match status" value="1"/>
</dbReference>
<evidence type="ECO:0000256" key="4">
    <source>
        <dbReference type="PROSITE-ProRule" id="PRU10137"/>
    </source>
</evidence>
<dbReference type="CDD" id="cd00592">
    <property type="entry name" value="HTH_MerR-like"/>
    <property type="match status" value="1"/>
</dbReference>
<accession>A0A6M0H2H2</accession>
<dbReference type="InterPro" id="IPR009061">
    <property type="entry name" value="DNA-bd_dom_put_sf"/>
</dbReference>
<dbReference type="FunFam" id="3.40.50.1390:FF:000002">
    <property type="entry name" value="ORF1 in transposon ISC1904"/>
    <property type="match status" value="1"/>
</dbReference>
<dbReference type="InterPro" id="IPR006118">
    <property type="entry name" value="Recombinase_CS"/>
</dbReference>
<dbReference type="GO" id="GO:0006355">
    <property type="term" value="P:regulation of DNA-templated transcription"/>
    <property type="evidence" value="ECO:0007669"/>
    <property type="project" value="InterPro"/>
</dbReference>
<organism evidence="7 8">
    <name type="scientific">Clostridium senegalense</name>
    <dbReference type="NCBI Taxonomy" id="1465809"/>
    <lineage>
        <taxon>Bacteria</taxon>
        <taxon>Bacillati</taxon>
        <taxon>Bacillota</taxon>
        <taxon>Clostridia</taxon>
        <taxon>Eubacteriales</taxon>
        <taxon>Clostridiaceae</taxon>
        <taxon>Clostridium</taxon>
    </lineage>
</organism>
<keyword evidence="2" id="KW-0238">DNA-binding</keyword>
<dbReference type="InterPro" id="IPR036162">
    <property type="entry name" value="Resolvase-like_N_sf"/>
</dbReference>
<dbReference type="InterPro" id="IPR000551">
    <property type="entry name" value="MerR-type_HTH_dom"/>
</dbReference>
<dbReference type="GO" id="GO:0015074">
    <property type="term" value="P:DNA integration"/>
    <property type="evidence" value="ECO:0007669"/>
    <property type="project" value="UniProtKB-KW"/>
</dbReference>
<dbReference type="SUPFAM" id="SSF53041">
    <property type="entry name" value="Resolvase-like"/>
    <property type="match status" value="1"/>
</dbReference>
<evidence type="ECO:0000256" key="1">
    <source>
        <dbReference type="ARBA" id="ARBA00022908"/>
    </source>
</evidence>
<dbReference type="Pfam" id="PF00239">
    <property type="entry name" value="Resolvase"/>
    <property type="match status" value="1"/>
</dbReference>
<feature type="domain" description="Resolvase/invertase-type recombinase catalytic" evidence="6">
    <location>
        <begin position="59"/>
        <end position="200"/>
    </location>
</feature>
<dbReference type="RefSeq" id="WP_061995310.1">
    <property type="nucleotide sequence ID" value="NZ_JAAGPU010000014.1"/>
</dbReference>
<evidence type="ECO:0000259" key="6">
    <source>
        <dbReference type="PROSITE" id="PS51736"/>
    </source>
</evidence>
<reference evidence="7 8" key="1">
    <citation type="submission" date="2020-02" db="EMBL/GenBank/DDBJ databases">
        <title>Genome assembly of a novel Clostridium senegalense strain.</title>
        <authorList>
            <person name="Gupta T.B."/>
            <person name="Jauregui R."/>
            <person name="Maclean P."/>
            <person name="Nawarathana A."/>
            <person name="Brightwell G."/>
        </authorList>
    </citation>
    <scope>NUCLEOTIDE SEQUENCE [LARGE SCALE GENOMIC DNA]</scope>
    <source>
        <strain evidence="7 8">AGRFS4</strain>
    </source>
</reference>
<dbReference type="SMART" id="SM00857">
    <property type="entry name" value="Resolvase"/>
    <property type="match status" value="1"/>
</dbReference>
<dbReference type="AlphaFoldDB" id="A0A6M0H2H2"/>
<dbReference type="Gene3D" id="1.10.287.2170">
    <property type="match status" value="1"/>
</dbReference>
<dbReference type="PROSITE" id="PS50937">
    <property type="entry name" value="HTH_MERR_2"/>
    <property type="match status" value="1"/>
</dbReference>
<dbReference type="GO" id="GO:0000150">
    <property type="term" value="F:DNA strand exchange activity"/>
    <property type="evidence" value="ECO:0007669"/>
    <property type="project" value="InterPro"/>
</dbReference>
<dbReference type="NCBIfam" id="NF033518">
    <property type="entry name" value="transpos_IS607"/>
    <property type="match status" value="1"/>
</dbReference>
<keyword evidence="8" id="KW-1185">Reference proteome</keyword>
<comment type="caution">
    <text evidence="7">The sequence shown here is derived from an EMBL/GenBank/DDBJ whole genome shotgun (WGS) entry which is preliminary data.</text>
</comment>
<dbReference type="CDD" id="cd03769">
    <property type="entry name" value="SR_IS607_transposase_like"/>
    <property type="match status" value="1"/>
</dbReference>
<name>A0A6M0H2H2_9CLOT</name>
<dbReference type="PANTHER" id="PTHR36172:SF1">
    <property type="entry name" value="RESOLVASE-RELATED"/>
    <property type="match status" value="1"/>
</dbReference>
<feature type="active site" description="O-(5'-phospho-DNA)-serine intermediate" evidence="4">
    <location>
        <position position="67"/>
    </location>
</feature>
<sequence>MELMSIGKFAKKVGVNVVTLRRMEKKGELLPAHVSSGGTRYYSIEQLSYFGKATNTNKLVIGYCRVSTPSQKDDLVNQVNNVKSYMIAKGYQFEIITDIGSGINYKKKGLKQLINKINNREISKVVILYKDRLVRFGYELIEYMCEINGIELEIIDHSEKSKEEELTDDLIQIITVFANRLYGQRSKKTKKLIDEVKNNDNSN</sequence>
<dbReference type="SUPFAM" id="SSF46955">
    <property type="entry name" value="Putative DNA-binding domain"/>
    <property type="match status" value="1"/>
</dbReference>
<gene>
    <name evidence="7" type="ORF">G3M99_08955</name>
</gene>
<evidence type="ECO:0000259" key="5">
    <source>
        <dbReference type="PROSITE" id="PS50937"/>
    </source>
</evidence>
<dbReference type="Proteomes" id="UP000481872">
    <property type="component" value="Unassembled WGS sequence"/>
</dbReference>
<dbReference type="Gene3D" id="3.40.50.1390">
    <property type="entry name" value="Resolvase, N-terminal catalytic domain"/>
    <property type="match status" value="1"/>
</dbReference>
<dbReference type="PROSITE" id="PS00397">
    <property type="entry name" value="RECOMBINASES_1"/>
    <property type="match status" value="1"/>
</dbReference>
<keyword evidence="3" id="KW-0233">DNA recombination</keyword>
<feature type="domain" description="HTH merR-type" evidence="5">
    <location>
        <begin position="3"/>
        <end position="47"/>
    </location>
</feature>
<dbReference type="GO" id="GO:0003677">
    <property type="term" value="F:DNA binding"/>
    <property type="evidence" value="ECO:0007669"/>
    <property type="project" value="UniProtKB-KW"/>
</dbReference>
<dbReference type="PROSITE" id="PS51736">
    <property type="entry name" value="RECOMBINASES_3"/>
    <property type="match status" value="1"/>
</dbReference>
<dbReference type="Pfam" id="PF00376">
    <property type="entry name" value="MerR"/>
    <property type="match status" value="1"/>
</dbReference>